<gene>
    <name evidence="2" type="ORF">Forpi1262_v011951</name>
</gene>
<evidence type="ECO:0000313" key="2">
    <source>
        <dbReference type="EMBL" id="KAG7426813.1"/>
    </source>
</evidence>
<comment type="caution">
    <text evidence="2">The sequence shown here is derived from an EMBL/GenBank/DDBJ whole genome shotgun (WGS) entry which is preliminary data.</text>
</comment>
<organism evidence="2 3">
    <name type="scientific">Fusarium oxysporum f. sp. raphani</name>
    <dbReference type="NCBI Taxonomy" id="96318"/>
    <lineage>
        <taxon>Eukaryota</taxon>
        <taxon>Fungi</taxon>
        <taxon>Dikarya</taxon>
        <taxon>Ascomycota</taxon>
        <taxon>Pezizomycotina</taxon>
        <taxon>Sordariomycetes</taxon>
        <taxon>Hypocreomycetidae</taxon>
        <taxon>Hypocreales</taxon>
        <taxon>Nectriaceae</taxon>
        <taxon>Fusarium</taxon>
        <taxon>Fusarium oxysporum species complex</taxon>
    </lineage>
</organism>
<feature type="region of interest" description="Disordered" evidence="1">
    <location>
        <begin position="1"/>
        <end position="143"/>
    </location>
</feature>
<evidence type="ECO:0000256" key="1">
    <source>
        <dbReference type="SAM" id="MobiDB-lite"/>
    </source>
</evidence>
<protein>
    <submittedName>
        <fullName evidence="2">Uncharacterized protein</fullName>
    </submittedName>
</protein>
<proteinExistence type="predicted"/>
<name>A0A8J5UAF5_FUSOX</name>
<sequence length="171" mass="18473">MPHTSKSNQSRAITSPDAQQIASSNQTVNFLLGGRARSWMTGDPSATPNPTRLAPVASSNSRKRNKKRKVSDAAPPTQNDNDIHRDNNPTEQSFEQRPSAGEPARASTVLPSPALTDAPSPNVSNQTDSTNPDPSAHLYSRRLPSAQDFYATAKLRHSSDNSTYGDRSYVG</sequence>
<accession>A0A8J5UAF5</accession>
<feature type="compositionally biased region" description="Polar residues" evidence="1">
    <location>
        <begin position="1"/>
        <end position="29"/>
    </location>
</feature>
<dbReference type="Proteomes" id="UP000693942">
    <property type="component" value="Unassembled WGS sequence"/>
</dbReference>
<reference evidence="2" key="1">
    <citation type="submission" date="2021-04" db="EMBL/GenBank/DDBJ databases">
        <title>First draft genome resource for Brassicaceae pathogens Fusarium oxysporum f. sp. raphani and Fusarium oxysporum f. sp. rapae.</title>
        <authorList>
            <person name="Asai S."/>
        </authorList>
    </citation>
    <scope>NUCLEOTIDE SEQUENCE</scope>
    <source>
        <strain evidence="2">Tf1262</strain>
    </source>
</reference>
<feature type="compositionally biased region" description="Polar residues" evidence="1">
    <location>
        <begin position="119"/>
        <end position="133"/>
    </location>
</feature>
<dbReference type="EMBL" id="JAELUR010000009">
    <property type="protein sequence ID" value="KAG7426813.1"/>
    <property type="molecule type" value="Genomic_DNA"/>
</dbReference>
<dbReference type="AlphaFoldDB" id="A0A8J5UAF5"/>
<evidence type="ECO:0000313" key="3">
    <source>
        <dbReference type="Proteomes" id="UP000693942"/>
    </source>
</evidence>